<evidence type="ECO:0000259" key="7">
    <source>
        <dbReference type="Pfam" id="PF20684"/>
    </source>
</evidence>
<evidence type="ECO:0000256" key="4">
    <source>
        <dbReference type="ARBA" id="ARBA00023136"/>
    </source>
</evidence>
<evidence type="ECO:0000313" key="8">
    <source>
        <dbReference type="EMBL" id="KAJ7607748.1"/>
    </source>
</evidence>
<dbReference type="Pfam" id="PF20684">
    <property type="entry name" value="Fung_rhodopsin"/>
    <property type="match status" value="1"/>
</dbReference>
<dbReference type="AlphaFoldDB" id="A0AAD7B2A8"/>
<sequence length="353" mass="39349">MGFLAVNLPIDKLRILTYILCPFACLVTFFRLWVRYAHSRLWWDDLSVFIASLWTGVFVACFMLHIRDTDTNTMSQESRVVVYFLLTIAFHSIAWTVRVSILYTILRLSFGLLRRILVASAVLFFVFLGVLLMQLFWVCVPEPGWKQTALAQCDLGREVAITMIVMDVIGDTILIAAPLHLLWGVSLERSLKWRLIAVFAATSIMTASSLYHDYAVFVFGGLPEAFAATLQVAVGVFIANLSVVIAFFLRLLTGEASSVRSPSATSGVMSTALSFGRKKMRVTTFGGIETVPASGSNEAQTRMEEGVKVDIDISRMEDDADDVWDADLPRRMEGPEKMEMRVFSTSEPGVQAV</sequence>
<evidence type="ECO:0000256" key="3">
    <source>
        <dbReference type="ARBA" id="ARBA00022989"/>
    </source>
</evidence>
<keyword evidence="2 6" id="KW-0812">Transmembrane</keyword>
<proteinExistence type="inferred from homology"/>
<dbReference type="EMBL" id="JARKIF010000048">
    <property type="protein sequence ID" value="KAJ7607748.1"/>
    <property type="molecule type" value="Genomic_DNA"/>
</dbReference>
<dbReference type="InterPro" id="IPR052337">
    <property type="entry name" value="SAT4-like"/>
</dbReference>
<feature type="transmembrane region" description="Helical" evidence="6">
    <location>
        <begin position="232"/>
        <end position="252"/>
    </location>
</feature>
<keyword evidence="4 6" id="KW-0472">Membrane</keyword>
<feature type="transmembrane region" description="Helical" evidence="6">
    <location>
        <begin position="159"/>
        <end position="183"/>
    </location>
</feature>
<comment type="caution">
    <text evidence="8">The sequence shown here is derived from an EMBL/GenBank/DDBJ whole genome shotgun (WGS) entry which is preliminary data.</text>
</comment>
<evidence type="ECO:0000256" key="6">
    <source>
        <dbReference type="SAM" id="Phobius"/>
    </source>
</evidence>
<dbReference type="GO" id="GO:0016020">
    <property type="term" value="C:membrane"/>
    <property type="evidence" value="ECO:0007669"/>
    <property type="project" value="UniProtKB-SubCell"/>
</dbReference>
<evidence type="ECO:0000256" key="1">
    <source>
        <dbReference type="ARBA" id="ARBA00004141"/>
    </source>
</evidence>
<feature type="transmembrane region" description="Helical" evidence="6">
    <location>
        <begin position="116"/>
        <end position="139"/>
    </location>
</feature>
<keyword evidence="9" id="KW-1185">Reference proteome</keyword>
<feature type="transmembrane region" description="Helical" evidence="6">
    <location>
        <begin position="15"/>
        <end position="34"/>
    </location>
</feature>
<comment type="subcellular location">
    <subcellularLocation>
        <location evidence="1">Membrane</location>
        <topology evidence="1">Multi-pass membrane protein</topology>
    </subcellularLocation>
</comment>
<feature type="domain" description="Rhodopsin" evidence="7">
    <location>
        <begin position="30"/>
        <end position="211"/>
    </location>
</feature>
<keyword evidence="3 6" id="KW-1133">Transmembrane helix</keyword>
<organism evidence="8 9">
    <name type="scientific">Roridomyces roridus</name>
    <dbReference type="NCBI Taxonomy" id="1738132"/>
    <lineage>
        <taxon>Eukaryota</taxon>
        <taxon>Fungi</taxon>
        <taxon>Dikarya</taxon>
        <taxon>Basidiomycota</taxon>
        <taxon>Agaricomycotina</taxon>
        <taxon>Agaricomycetes</taxon>
        <taxon>Agaricomycetidae</taxon>
        <taxon>Agaricales</taxon>
        <taxon>Marasmiineae</taxon>
        <taxon>Mycenaceae</taxon>
        <taxon>Roridomyces</taxon>
    </lineage>
</organism>
<dbReference type="PANTHER" id="PTHR33048:SF47">
    <property type="entry name" value="INTEGRAL MEMBRANE PROTEIN-RELATED"/>
    <property type="match status" value="1"/>
</dbReference>
<feature type="transmembrane region" description="Helical" evidence="6">
    <location>
        <begin position="195"/>
        <end position="212"/>
    </location>
</feature>
<name>A0AAD7B2A8_9AGAR</name>
<reference evidence="8" key="1">
    <citation type="submission" date="2023-03" db="EMBL/GenBank/DDBJ databases">
        <title>Massive genome expansion in bonnet fungi (Mycena s.s.) driven by repeated elements and novel gene families across ecological guilds.</title>
        <authorList>
            <consortium name="Lawrence Berkeley National Laboratory"/>
            <person name="Harder C.B."/>
            <person name="Miyauchi S."/>
            <person name="Viragh M."/>
            <person name="Kuo A."/>
            <person name="Thoen E."/>
            <person name="Andreopoulos B."/>
            <person name="Lu D."/>
            <person name="Skrede I."/>
            <person name="Drula E."/>
            <person name="Henrissat B."/>
            <person name="Morin E."/>
            <person name="Kohler A."/>
            <person name="Barry K."/>
            <person name="LaButti K."/>
            <person name="Morin E."/>
            <person name="Salamov A."/>
            <person name="Lipzen A."/>
            <person name="Mereny Z."/>
            <person name="Hegedus B."/>
            <person name="Baldrian P."/>
            <person name="Stursova M."/>
            <person name="Weitz H."/>
            <person name="Taylor A."/>
            <person name="Grigoriev I.V."/>
            <person name="Nagy L.G."/>
            <person name="Martin F."/>
            <person name="Kauserud H."/>
        </authorList>
    </citation>
    <scope>NUCLEOTIDE SEQUENCE</scope>
    <source>
        <strain evidence="8">9284</strain>
    </source>
</reference>
<evidence type="ECO:0000313" key="9">
    <source>
        <dbReference type="Proteomes" id="UP001221142"/>
    </source>
</evidence>
<dbReference type="Proteomes" id="UP001221142">
    <property type="component" value="Unassembled WGS sequence"/>
</dbReference>
<evidence type="ECO:0000256" key="2">
    <source>
        <dbReference type="ARBA" id="ARBA00022692"/>
    </source>
</evidence>
<feature type="transmembrane region" description="Helical" evidence="6">
    <location>
        <begin position="46"/>
        <end position="66"/>
    </location>
</feature>
<dbReference type="PANTHER" id="PTHR33048">
    <property type="entry name" value="PTH11-LIKE INTEGRAL MEMBRANE PROTEIN (AFU_ORTHOLOGUE AFUA_5G11245)"/>
    <property type="match status" value="1"/>
</dbReference>
<evidence type="ECO:0000256" key="5">
    <source>
        <dbReference type="ARBA" id="ARBA00038359"/>
    </source>
</evidence>
<feature type="transmembrane region" description="Helical" evidence="6">
    <location>
        <begin position="81"/>
        <end position="104"/>
    </location>
</feature>
<dbReference type="InterPro" id="IPR049326">
    <property type="entry name" value="Rhodopsin_dom_fungi"/>
</dbReference>
<comment type="similarity">
    <text evidence="5">Belongs to the SAT4 family.</text>
</comment>
<protein>
    <recommendedName>
        <fullName evidence="7">Rhodopsin domain-containing protein</fullName>
    </recommendedName>
</protein>
<accession>A0AAD7B2A8</accession>
<gene>
    <name evidence="8" type="ORF">FB45DRAFT_1040128</name>
</gene>